<evidence type="ECO:0000313" key="3">
    <source>
        <dbReference type="Proteomes" id="UP000178510"/>
    </source>
</evidence>
<comment type="caution">
    <text evidence="2">The sequence shown here is derived from an EMBL/GenBank/DDBJ whole genome shotgun (WGS) entry which is preliminary data.</text>
</comment>
<evidence type="ECO:0000313" key="2">
    <source>
        <dbReference type="EMBL" id="OHA02925.1"/>
    </source>
</evidence>
<reference evidence="2 3" key="1">
    <citation type="journal article" date="2016" name="Nat. Commun.">
        <title>Thousands of microbial genomes shed light on interconnected biogeochemical processes in an aquifer system.</title>
        <authorList>
            <person name="Anantharaman K."/>
            <person name="Brown C.T."/>
            <person name="Hug L.A."/>
            <person name="Sharon I."/>
            <person name="Castelle C.J."/>
            <person name="Probst A.J."/>
            <person name="Thomas B.C."/>
            <person name="Singh A."/>
            <person name="Wilkins M.J."/>
            <person name="Karaoz U."/>
            <person name="Brodie E.L."/>
            <person name="Williams K.H."/>
            <person name="Hubbard S.S."/>
            <person name="Banfield J.F."/>
        </authorList>
    </citation>
    <scope>NUCLEOTIDE SEQUENCE [LARGE SCALE GENOMIC DNA]</scope>
</reference>
<dbReference type="PANTHER" id="PTHR43174:SF3">
    <property type="entry name" value="UDP-N-ACETYLGLUCOSAMINE 2-EPIMERASE"/>
    <property type="match status" value="1"/>
</dbReference>
<dbReference type="GO" id="GO:0006047">
    <property type="term" value="P:UDP-N-acetylglucosamine metabolic process"/>
    <property type="evidence" value="ECO:0007669"/>
    <property type="project" value="InterPro"/>
</dbReference>
<dbReference type="NCBIfam" id="TIGR03568">
    <property type="entry name" value="NeuC_NnaA"/>
    <property type="match status" value="1"/>
</dbReference>
<dbReference type="InterPro" id="IPR029767">
    <property type="entry name" value="WecB-like"/>
</dbReference>
<evidence type="ECO:0000259" key="1">
    <source>
        <dbReference type="Pfam" id="PF02350"/>
    </source>
</evidence>
<organism evidence="2 3">
    <name type="scientific">Candidatus Sungbacteria bacterium RIFCSPHIGHO2_02_FULL_52_23</name>
    <dbReference type="NCBI Taxonomy" id="1802274"/>
    <lineage>
        <taxon>Bacteria</taxon>
        <taxon>Candidatus Sungiibacteriota</taxon>
    </lineage>
</organism>
<proteinExistence type="predicted"/>
<dbReference type="Pfam" id="PF02350">
    <property type="entry name" value="Epimerase_2"/>
    <property type="match status" value="1"/>
</dbReference>
<dbReference type="GO" id="GO:0004553">
    <property type="term" value="F:hydrolase activity, hydrolyzing O-glycosyl compounds"/>
    <property type="evidence" value="ECO:0007669"/>
    <property type="project" value="InterPro"/>
</dbReference>
<dbReference type="EMBL" id="MHQM01000035">
    <property type="protein sequence ID" value="OHA02925.1"/>
    <property type="molecule type" value="Genomic_DNA"/>
</dbReference>
<dbReference type="Gene3D" id="3.40.50.2000">
    <property type="entry name" value="Glycogen Phosphorylase B"/>
    <property type="match status" value="2"/>
</dbReference>
<gene>
    <name evidence="2" type="ORF">A3J58_00015</name>
</gene>
<dbReference type="PANTHER" id="PTHR43174">
    <property type="entry name" value="UDP-N-ACETYLGLUCOSAMINE 2-EPIMERASE"/>
    <property type="match status" value="1"/>
</dbReference>
<accession>A0A1G2KTX0</accession>
<dbReference type="STRING" id="1802274.A3J58_00015"/>
<protein>
    <submittedName>
        <fullName evidence="2">UDP-N-acetyl-D-glucosamine 2-epimerase, UDP-hydrolysing</fullName>
    </submittedName>
</protein>
<feature type="domain" description="UDP-N-acetylglucosamine 2-epimerase" evidence="1">
    <location>
        <begin position="27"/>
        <end position="367"/>
    </location>
</feature>
<dbReference type="InterPro" id="IPR003331">
    <property type="entry name" value="UDP_GlcNAc_Epimerase_2_dom"/>
</dbReference>
<dbReference type="Proteomes" id="UP000178510">
    <property type="component" value="Unassembled WGS sequence"/>
</dbReference>
<name>A0A1G2KTX0_9BACT</name>
<dbReference type="AlphaFoldDB" id="A0A1G2KTX0"/>
<dbReference type="InterPro" id="IPR020004">
    <property type="entry name" value="UDP-GlcNAc_Epase"/>
</dbReference>
<dbReference type="SUPFAM" id="SSF53756">
    <property type="entry name" value="UDP-Glycosyltransferase/glycogen phosphorylase"/>
    <property type="match status" value="1"/>
</dbReference>
<sequence length="383" mass="42346">MSKKSIRTICVINGKRGGFNALLPTMRAIEKHPALKLQVMLTDMHLAELFGKTVTDARTWIHITKTVDIAQRGDSARERTEALGRGLAHMAEALADMHPDMILLLGDRSETLVAAFAALQLKIPVAHIQGGEISGNIDGIQRHAITKLAHLHFAETEDARKRIIALGEEPWRVSRVGAPYIDFIREKLYTSPRDVRRKYGLAPREKFVLVLQHPVTTESERAYHDAHEVLAAVKASGLRAIAVYPCSDQGYQGIIDALEEERSNTQFTIYKNIPAEDFIGLEAEAVALVGNSSAGIYEAPYVACPFVSVGKRQEGRERENNVIDVAPERGKILAAIRRAASPAFRKSMRPRNIYGDGRAAGRIVRVLASVPLGSKLFEKKITY</sequence>